<sequence length="87" mass="9673">MCSPALASSLNAAPLTTLCSALAIEREKERALVCVYVSCTQQSRPSSRILHRGWCVPTEWNVTTRGGHRTPEHSSTCTCHERVLQKY</sequence>
<organism evidence="1">
    <name type="scientific">Anopheles darlingi</name>
    <name type="common">Mosquito</name>
    <dbReference type="NCBI Taxonomy" id="43151"/>
    <lineage>
        <taxon>Eukaryota</taxon>
        <taxon>Metazoa</taxon>
        <taxon>Ecdysozoa</taxon>
        <taxon>Arthropoda</taxon>
        <taxon>Hexapoda</taxon>
        <taxon>Insecta</taxon>
        <taxon>Pterygota</taxon>
        <taxon>Neoptera</taxon>
        <taxon>Endopterygota</taxon>
        <taxon>Diptera</taxon>
        <taxon>Nematocera</taxon>
        <taxon>Culicoidea</taxon>
        <taxon>Culicidae</taxon>
        <taxon>Anophelinae</taxon>
        <taxon>Anopheles</taxon>
    </lineage>
</organism>
<proteinExistence type="predicted"/>
<accession>A0A2M4DQ88</accession>
<evidence type="ECO:0000313" key="1">
    <source>
        <dbReference type="EMBL" id="MBW79679.1"/>
    </source>
</evidence>
<reference evidence="1" key="1">
    <citation type="submission" date="2018-01" db="EMBL/GenBank/DDBJ databases">
        <title>An insight into the sialome of Amazonian anophelines.</title>
        <authorList>
            <person name="Ribeiro J.M."/>
            <person name="Scarpassa V."/>
            <person name="Calvo E."/>
        </authorList>
    </citation>
    <scope>NUCLEOTIDE SEQUENCE</scope>
</reference>
<name>A0A2M4DQ88_ANODA</name>
<dbReference type="AlphaFoldDB" id="A0A2M4DQ88"/>
<protein>
    <submittedName>
        <fullName evidence="1">Putative secreted protein</fullName>
    </submittedName>
</protein>
<dbReference type="EMBL" id="GGFL01015501">
    <property type="protein sequence ID" value="MBW79679.1"/>
    <property type="molecule type" value="Transcribed_RNA"/>
</dbReference>